<dbReference type="VEuPathDB" id="GiardiaDB:SS50377_25042"/>
<dbReference type="PANTHER" id="PTHR10953:SF102">
    <property type="entry name" value="ADENYLYLTRANSFERASE AND SULFURTRANSFERASE MOCS3"/>
    <property type="match status" value="1"/>
</dbReference>
<dbReference type="Pfam" id="PF00899">
    <property type="entry name" value="ThiF"/>
    <property type="match status" value="1"/>
</dbReference>
<dbReference type="EMBL" id="AUWU02000005">
    <property type="protein sequence ID" value="KAH0572927.1"/>
    <property type="molecule type" value="Genomic_DNA"/>
</dbReference>
<keyword evidence="4" id="KW-1185">Reference proteome</keyword>
<evidence type="ECO:0000313" key="3">
    <source>
        <dbReference type="EMBL" id="KAH0572927.1"/>
    </source>
</evidence>
<evidence type="ECO:0000313" key="2">
    <source>
        <dbReference type="EMBL" id="EST43095.1"/>
    </source>
</evidence>
<dbReference type="InterPro" id="IPR000594">
    <property type="entry name" value="ThiF_NAD_FAD-bd"/>
</dbReference>
<dbReference type="InterPro" id="IPR035985">
    <property type="entry name" value="Ubiquitin-activating_enz"/>
</dbReference>
<accession>V6LEY5</accession>
<dbReference type="GO" id="GO:0005737">
    <property type="term" value="C:cytoplasm"/>
    <property type="evidence" value="ECO:0007669"/>
    <property type="project" value="TreeGrafter"/>
</dbReference>
<dbReference type="GO" id="GO:0042292">
    <property type="term" value="F:URM1 activating enzyme activity"/>
    <property type="evidence" value="ECO:0007669"/>
    <property type="project" value="TreeGrafter"/>
</dbReference>
<feature type="domain" description="THIF-type NAD/FAD binding fold" evidence="1">
    <location>
        <begin position="20"/>
        <end position="203"/>
    </location>
</feature>
<name>V6LEY5_9EUKA</name>
<dbReference type="EMBL" id="KI546146">
    <property type="protein sequence ID" value="EST43095.1"/>
    <property type="molecule type" value="Genomic_DNA"/>
</dbReference>
<dbReference type="InterPro" id="IPR045886">
    <property type="entry name" value="ThiF/MoeB/HesA"/>
</dbReference>
<dbReference type="Proteomes" id="UP000018208">
    <property type="component" value="Unassembled WGS sequence"/>
</dbReference>
<protein>
    <submittedName>
        <fullName evidence="2">Molybdopterin biosynthesis MoeB protein</fullName>
    </submittedName>
</protein>
<reference evidence="2 3" key="1">
    <citation type="journal article" date="2014" name="PLoS Genet.">
        <title>The Genome of Spironucleus salmonicida Highlights a Fish Pathogen Adapted to Fluctuating Environments.</title>
        <authorList>
            <person name="Xu F."/>
            <person name="Jerlstrom-Hultqvist J."/>
            <person name="Einarsson E."/>
            <person name="Astvaldsson A."/>
            <person name="Svard S.G."/>
            <person name="Andersson J.O."/>
        </authorList>
    </citation>
    <scope>NUCLEOTIDE SEQUENCE</scope>
    <source>
        <strain evidence="3">ATCC 50377</strain>
    </source>
</reference>
<proteinExistence type="predicted"/>
<dbReference type="GO" id="GO:0004792">
    <property type="term" value="F:thiosulfate-cyanide sulfurtransferase activity"/>
    <property type="evidence" value="ECO:0007669"/>
    <property type="project" value="TreeGrafter"/>
</dbReference>
<sequence length="245" mass="26157">MSRYNRHDILPHLNLDGPLKTKIAVIGAGGVGSPLILYLAGAGASLDIYDFDVVDVTNLHRQIIHTEPGVQKAQSAAMHAMRLNPEARVTPFNVRLTSENISMIGTADAIIDTSDNPETRILVAEFAFQHSIPHLYAACARFQYQIVWFNICPAAPCFCCVFTANTPPAALQMRAASHGVLGPATGVASSLAACELIKFAGNSELCLQGLLLGSVLDNSQRVVAVQPRAGCAWCGGKIMGEDTKE</sequence>
<dbReference type="AlphaFoldDB" id="V6LEY5"/>
<dbReference type="OrthoDB" id="10261062at2759"/>
<evidence type="ECO:0000313" key="4">
    <source>
        <dbReference type="Proteomes" id="UP000018208"/>
    </source>
</evidence>
<evidence type="ECO:0000259" key="1">
    <source>
        <dbReference type="Pfam" id="PF00899"/>
    </source>
</evidence>
<dbReference type="PANTHER" id="PTHR10953">
    <property type="entry name" value="UBIQUITIN-ACTIVATING ENZYME E1"/>
    <property type="match status" value="1"/>
</dbReference>
<gene>
    <name evidence="2" type="ORF">SS50377_17252</name>
    <name evidence="3" type="ORF">SS50377_25042</name>
</gene>
<organism evidence="2">
    <name type="scientific">Spironucleus salmonicida</name>
    <dbReference type="NCBI Taxonomy" id="348837"/>
    <lineage>
        <taxon>Eukaryota</taxon>
        <taxon>Metamonada</taxon>
        <taxon>Diplomonadida</taxon>
        <taxon>Hexamitidae</taxon>
        <taxon>Hexamitinae</taxon>
        <taxon>Spironucleus</taxon>
    </lineage>
</organism>
<reference evidence="3" key="2">
    <citation type="submission" date="2020-12" db="EMBL/GenBank/DDBJ databases">
        <title>New Spironucleus salmonicida genome in near-complete chromosomes.</title>
        <authorList>
            <person name="Xu F."/>
            <person name="Kurt Z."/>
            <person name="Jimenez-Gonzalez A."/>
            <person name="Astvaldsson A."/>
            <person name="Andersson J.O."/>
            <person name="Svard S.G."/>
        </authorList>
    </citation>
    <scope>NUCLEOTIDE SEQUENCE</scope>
    <source>
        <strain evidence="3">ATCC 50377</strain>
    </source>
</reference>
<dbReference type="SUPFAM" id="SSF69572">
    <property type="entry name" value="Activating enzymes of the ubiquitin-like proteins"/>
    <property type="match status" value="1"/>
</dbReference>
<dbReference type="CDD" id="cd00757">
    <property type="entry name" value="ThiF_MoeB_HesA_family"/>
    <property type="match status" value="1"/>
</dbReference>
<dbReference type="GO" id="GO:0016779">
    <property type="term" value="F:nucleotidyltransferase activity"/>
    <property type="evidence" value="ECO:0007669"/>
    <property type="project" value="TreeGrafter"/>
</dbReference>
<dbReference type="Gene3D" id="3.40.50.720">
    <property type="entry name" value="NAD(P)-binding Rossmann-like Domain"/>
    <property type="match status" value="1"/>
</dbReference>